<gene>
    <name evidence="1" type="ORF">NDU88_004990</name>
</gene>
<evidence type="ECO:0000313" key="2">
    <source>
        <dbReference type="Proteomes" id="UP001066276"/>
    </source>
</evidence>
<comment type="caution">
    <text evidence="1">The sequence shown here is derived from an EMBL/GenBank/DDBJ whole genome shotgun (WGS) entry which is preliminary data.</text>
</comment>
<accession>A0AAV7UGQ8</accession>
<evidence type="ECO:0000313" key="1">
    <source>
        <dbReference type="EMBL" id="KAJ1188227.1"/>
    </source>
</evidence>
<keyword evidence="2" id="KW-1185">Reference proteome</keyword>
<dbReference type="EMBL" id="JANPWB010000005">
    <property type="protein sequence ID" value="KAJ1188227.1"/>
    <property type="molecule type" value="Genomic_DNA"/>
</dbReference>
<protein>
    <submittedName>
        <fullName evidence="1">Uncharacterized protein</fullName>
    </submittedName>
</protein>
<proteinExistence type="predicted"/>
<organism evidence="1 2">
    <name type="scientific">Pleurodeles waltl</name>
    <name type="common">Iberian ribbed newt</name>
    <dbReference type="NCBI Taxonomy" id="8319"/>
    <lineage>
        <taxon>Eukaryota</taxon>
        <taxon>Metazoa</taxon>
        <taxon>Chordata</taxon>
        <taxon>Craniata</taxon>
        <taxon>Vertebrata</taxon>
        <taxon>Euteleostomi</taxon>
        <taxon>Amphibia</taxon>
        <taxon>Batrachia</taxon>
        <taxon>Caudata</taxon>
        <taxon>Salamandroidea</taxon>
        <taxon>Salamandridae</taxon>
        <taxon>Pleurodelinae</taxon>
        <taxon>Pleurodeles</taxon>
    </lineage>
</organism>
<reference evidence="1" key="1">
    <citation type="journal article" date="2022" name="bioRxiv">
        <title>Sequencing and chromosome-scale assembly of the giantPleurodeles waltlgenome.</title>
        <authorList>
            <person name="Brown T."/>
            <person name="Elewa A."/>
            <person name="Iarovenko S."/>
            <person name="Subramanian E."/>
            <person name="Araus A.J."/>
            <person name="Petzold A."/>
            <person name="Susuki M."/>
            <person name="Suzuki K.-i.T."/>
            <person name="Hayashi T."/>
            <person name="Toyoda A."/>
            <person name="Oliveira C."/>
            <person name="Osipova E."/>
            <person name="Leigh N.D."/>
            <person name="Simon A."/>
            <person name="Yun M.H."/>
        </authorList>
    </citation>
    <scope>NUCLEOTIDE SEQUENCE</scope>
    <source>
        <strain evidence="1">20211129_DDA</strain>
        <tissue evidence="1">Liver</tissue>
    </source>
</reference>
<name>A0AAV7UGQ8_PLEWA</name>
<dbReference type="AlphaFoldDB" id="A0AAV7UGQ8"/>
<sequence length="97" mass="10650">MAAIWDRNKLGSPWAHVQQCSIHGRFLCISQAAECDEASNPLKGRLSAHSAYLHAQRGSVSPAYMERSPSPNGAFLVSSSPEPPWKLDALYVQGSYY</sequence>
<dbReference type="Proteomes" id="UP001066276">
    <property type="component" value="Chromosome 3_1"/>
</dbReference>